<dbReference type="EMBL" id="DXFW01000005">
    <property type="protein sequence ID" value="HIX04933.1"/>
    <property type="molecule type" value="Genomic_DNA"/>
</dbReference>
<dbReference type="AlphaFoldDB" id="A0A9D1V2K9"/>
<dbReference type="Gene3D" id="3.90.1750.20">
    <property type="entry name" value="Putative Large Serine Recombinase, Chain B, Domain 2"/>
    <property type="match status" value="1"/>
</dbReference>
<dbReference type="InterPro" id="IPR011109">
    <property type="entry name" value="DNA_bind_recombinase_dom"/>
</dbReference>
<sequence>MKAVIYARYSSDNQREESIEGQLRECKEYAERNGILVLQSYIDRALSAKTDNRPEFQQMIRDSAKGLFDTVLIWKLDRFARNRYDSAHYKSQLKKNGVRVISATEQISDGPEGIILESMLEGMAEYYSAELAQKINRGLRENALKGKNNGGSIPLGYRLGEDRRLRIDPLTAPVVREIFQRYADGETVREIIETLNERHLLTRKGHEFRMNSFNRLLKNRKYIGEYRYKDVVIPDAIPAIVPKELFERVQERMKKNQRAPARAKAEEEYLLTTKLFCGHCGRMMIGESGKGRNGTIHRYYKCGAAKRRQGCHKKAVKKDWIEHIAVMYTIQRVFQDDLIAQIADELVALQNTEDNSLPLLRRQLADTERGIENMLNAIQQGIFTSSTRQRLEELEKLRDNVKASILQAELEHPQYSREDIIEWISRFRYGDPNDKAYRRQIIDIFLNSIYVFDDRLVFTYNYKNGSQTVSLSDVFAAFGSDSRSRTPPQKVRTKRFGLFPFPAHAVPVKAW</sequence>
<dbReference type="Pfam" id="PF00239">
    <property type="entry name" value="Resolvase"/>
    <property type="match status" value="1"/>
</dbReference>
<dbReference type="Gene3D" id="3.40.50.1390">
    <property type="entry name" value="Resolvase, N-terminal catalytic domain"/>
    <property type="match status" value="1"/>
</dbReference>
<dbReference type="InterPro" id="IPR050639">
    <property type="entry name" value="SSR_resolvase"/>
</dbReference>
<dbReference type="InterPro" id="IPR006119">
    <property type="entry name" value="Resolv_N"/>
</dbReference>
<evidence type="ECO:0000259" key="1">
    <source>
        <dbReference type="PROSITE" id="PS51736"/>
    </source>
</evidence>
<dbReference type="InterPro" id="IPR036162">
    <property type="entry name" value="Resolvase-like_N_sf"/>
</dbReference>
<reference evidence="3" key="1">
    <citation type="journal article" date="2021" name="PeerJ">
        <title>Extensive microbial diversity within the chicken gut microbiome revealed by metagenomics and culture.</title>
        <authorList>
            <person name="Gilroy R."/>
            <person name="Ravi A."/>
            <person name="Getino M."/>
            <person name="Pursley I."/>
            <person name="Horton D.L."/>
            <person name="Alikhan N.F."/>
            <person name="Baker D."/>
            <person name="Gharbi K."/>
            <person name="Hall N."/>
            <person name="Watson M."/>
            <person name="Adriaenssens E.M."/>
            <person name="Foster-Nyarko E."/>
            <person name="Jarju S."/>
            <person name="Secka A."/>
            <person name="Antonio M."/>
            <person name="Oren A."/>
            <person name="Chaudhuri R.R."/>
            <person name="La Ragione R."/>
            <person name="Hildebrand F."/>
            <person name="Pallen M.J."/>
        </authorList>
    </citation>
    <scope>NUCLEOTIDE SEQUENCE</scope>
    <source>
        <strain evidence="3">2239</strain>
    </source>
</reference>
<accession>A0A9D1V2K9</accession>
<dbReference type="Proteomes" id="UP000824193">
    <property type="component" value="Unassembled WGS sequence"/>
</dbReference>
<dbReference type="CDD" id="cd00338">
    <property type="entry name" value="Ser_Recombinase"/>
    <property type="match status" value="1"/>
</dbReference>
<comment type="caution">
    <text evidence="3">The sequence shown here is derived from an EMBL/GenBank/DDBJ whole genome shotgun (WGS) entry which is preliminary data.</text>
</comment>
<reference evidence="3" key="2">
    <citation type="submission" date="2021-04" db="EMBL/GenBank/DDBJ databases">
        <authorList>
            <person name="Gilroy R."/>
        </authorList>
    </citation>
    <scope>NUCLEOTIDE SEQUENCE</scope>
    <source>
        <strain evidence="3">2239</strain>
    </source>
</reference>
<gene>
    <name evidence="3" type="ORF">H9865_02300</name>
</gene>
<proteinExistence type="predicted"/>
<dbReference type="GO" id="GO:0003677">
    <property type="term" value="F:DNA binding"/>
    <property type="evidence" value="ECO:0007669"/>
    <property type="project" value="InterPro"/>
</dbReference>
<evidence type="ECO:0000259" key="2">
    <source>
        <dbReference type="PROSITE" id="PS51737"/>
    </source>
</evidence>
<dbReference type="GO" id="GO:0000150">
    <property type="term" value="F:DNA strand exchange activity"/>
    <property type="evidence" value="ECO:0007669"/>
    <property type="project" value="InterPro"/>
</dbReference>
<dbReference type="InterPro" id="IPR038109">
    <property type="entry name" value="DNA_bind_recomb_sf"/>
</dbReference>
<dbReference type="Pfam" id="PF13408">
    <property type="entry name" value="Zn_ribbon_recom"/>
    <property type="match status" value="1"/>
</dbReference>
<dbReference type="SUPFAM" id="SSF53041">
    <property type="entry name" value="Resolvase-like"/>
    <property type="match status" value="1"/>
</dbReference>
<protein>
    <submittedName>
        <fullName evidence="3">Recombinase family protein</fullName>
    </submittedName>
</protein>
<dbReference type="InterPro" id="IPR025827">
    <property type="entry name" value="Zn_ribbon_recom_dom"/>
</dbReference>
<feature type="domain" description="Resolvase/invertase-type recombinase catalytic" evidence="1">
    <location>
        <begin position="2"/>
        <end position="146"/>
    </location>
</feature>
<dbReference type="Pfam" id="PF07508">
    <property type="entry name" value="Recombinase"/>
    <property type="match status" value="1"/>
</dbReference>
<dbReference type="PROSITE" id="PS51736">
    <property type="entry name" value="RECOMBINASES_3"/>
    <property type="match status" value="1"/>
</dbReference>
<dbReference type="PANTHER" id="PTHR30461:SF23">
    <property type="entry name" value="DNA RECOMBINASE-RELATED"/>
    <property type="match status" value="1"/>
</dbReference>
<dbReference type="PANTHER" id="PTHR30461">
    <property type="entry name" value="DNA-INVERTASE FROM LAMBDOID PROPHAGE"/>
    <property type="match status" value="1"/>
</dbReference>
<evidence type="ECO:0000313" key="4">
    <source>
        <dbReference type="Proteomes" id="UP000824193"/>
    </source>
</evidence>
<dbReference type="SMART" id="SM00857">
    <property type="entry name" value="Resolvase"/>
    <property type="match status" value="1"/>
</dbReference>
<name>A0A9D1V2K9_9FIRM</name>
<organism evidence="3 4">
    <name type="scientific">Candidatus Allofournierella pullicola</name>
    <dbReference type="NCBI Taxonomy" id="2838596"/>
    <lineage>
        <taxon>Bacteria</taxon>
        <taxon>Bacillati</taxon>
        <taxon>Bacillota</taxon>
        <taxon>Clostridia</taxon>
        <taxon>Eubacteriales</taxon>
        <taxon>Oscillospiraceae</taxon>
        <taxon>Allofournierella</taxon>
    </lineage>
</organism>
<dbReference type="PROSITE" id="PS51737">
    <property type="entry name" value="RECOMBINASE_DNA_BIND"/>
    <property type="match status" value="1"/>
</dbReference>
<feature type="domain" description="Recombinase" evidence="2">
    <location>
        <begin position="154"/>
        <end position="259"/>
    </location>
</feature>
<evidence type="ECO:0000313" key="3">
    <source>
        <dbReference type="EMBL" id="HIX04933.1"/>
    </source>
</evidence>